<sequence length="52" mass="5951">MPYAVRKQGDRWITYNKDTGDVKGKHATREEAMSQMRLLYHVKGGGKLTKAK</sequence>
<proteinExistence type="predicted"/>
<evidence type="ECO:0000313" key="1">
    <source>
        <dbReference type="EMBL" id="KKN56452.1"/>
    </source>
</evidence>
<name>A0A0F9S2J4_9ZZZZ</name>
<comment type="caution">
    <text evidence="1">The sequence shown here is derived from an EMBL/GenBank/DDBJ whole genome shotgun (WGS) entry which is preliminary data.</text>
</comment>
<reference evidence="1" key="1">
    <citation type="journal article" date="2015" name="Nature">
        <title>Complex archaea that bridge the gap between prokaryotes and eukaryotes.</title>
        <authorList>
            <person name="Spang A."/>
            <person name="Saw J.H."/>
            <person name="Jorgensen S.L."/>
            <person name="Zaremba-Niedzwiedzka K."/>
            <person name="Martijn J."/>
            <person name="Lind A.E."/>
            <person name="van Eijk R."/>
            <person name="Schleper C."/>
            <person name="Guy L."/>
            <person name="Ettema T.J."/>
        </authorList>
    </citation>
    <scope>NUCLEOTIDE SEQUENCE</scope>
</reference>
<gene>
    <name evidence="1" type="ORF">LCGC14_0572250</name>
</gene>
<dbReference type="EMBL" id="LAZR01000843">
    <property type="protein sequence ID" value="KKN56452.1"/>
    <property type="molecule type" value="Genomic_DNA"/>
</dbReference>
<organism evidence="1">
    <name type="scientific">marine sediment metagenome</name>
    <dbReference type="NCBI Taxonomy" id="412755"/>
    <lineage>
        <taxon>unclassified sequences</taxon>
        <taxon>metagenomes</taxon>
        <taxon>ecological metagenomes</taxon>
    </lineage>
</organism>
<accession>A0A0F9S2J4</accession>
<protein>
    <submittedName>
        <fullName evidence="1">Uncharacterized protein</fullName>
    </submittedName>
</protein>
<dbReference type="AlphaFoldDB" id="A0A0F9S2J4"/>